<keyword evidence="1" id="KW-0805">Transcription regulation</keyword>
<keyword evidence="2 5" id="KW-0238">DNA-binding</keyword>
<protein>
    <submittedName>
        <fullName evidence="5">AraC-like DNA-binding protein</fullName>
    </submittedName>
</protein>
<dbReference type="InterPro" id="IPR009057">
    <property type="entry name" value="Homeodomain-like_sf"/>
</dbReference>
<dbReference type="AlphaFoldDB" id="A0A4R6VWA1"/>
<dbReference type="GO" id="GO:0003700">
    <property type="term" value="F:DNA-binding transcription factor activity"/>
    <property type="evidence" value="ECO:0007669"/>
    <property type="project" value="InterPro"/>
</dbReference>
<dbReference type="InterPro" id="IPR046532">
    <property type="entry name" value="DUF6597"/>
</dbReference>
<dbReference type="InterPro" id="IPR050204">
    <property type="entry name" value="AraC_XylS_family_regulators"/>
</dbReference>
<dbReference type="SUPFAM" id="SSF46689">
    <property type="entry name" value="Homeodomain-like"/>
    <property type="match status" value="1"/>
</dbReference>
<dbReference type="InterPro" id="IPR018060">
    <property type="entry name" value="HTH_AraC"/>
</dbReference>
<dbReference type="OrthoDB" id="9815799at2"/>
<dbReference type="PANTHER" id="PTHR46796">
    <property type="entry name" value="HTH-TYPE TRANSCRIPTIONAL ACTIVATOR RHAS-RELATED"/>
    <property type="match status" value="1"/>
</dbReference>
<dbReference type="PROSITE" id="PS00041">
    <property type="entry name" value="HTH_ARAC_FAMILY_1"/>
    <property type="match status" value="1"/>
</dbReference>
<sequence length="270" mass="30336">MEKSDPNLGPARGLIAKHVSMAEFDLTRIAPSAEAGRWVENYWVIEWDRGDRPVYRQENLPHPSAHLVLDPQAGSGLFGVQTNRFFYELSGKGRVIGLKFRPGYLYELWQQPIATLTDRHEVNLSPLGVDLRALEAEFVALSKPAEMAERLDQHFAAIEADEDAKAKQAHDLVQLVEADADLTRMSELAAQSGLNARQLQRLFAQYIGVSPKWVIDRYRMIEAVDAINQGEERSLTELAHRLGYFDQAHFTKAFSALVGRTPQQLLAQSA</sequence>
<organism evidence="5 6">
    <name type="scientific">Maritalea mobilis</name>
    <dbReference type="NCBI Taxonomy" id="483324"/>
    <lineage>
        <taxon>Bacteria</taxon>
        <taxon>Pseudomonadati</taxon>
        <taxon>Pseudomonadota</taxon>
        <taxon>Alphaproteobacteria</taxon>
        <taxon>Hyphomicrobiales</taxon>
        <taxon>Devosiaceae</taxon>
        <taxon>Maritalea</taxon>
    </lineage>
</organism>
<dbReference type="InterPro" id="IPR018062">
    <property type="entry name" value="HTH_AraC-typ_CS"/>
</dbReference>
<dbReference type="Pfam" id="PF12833">
    <property type="entry name" value="HTH_18"/>
    <property type="match status" value="1"/>
</dbReference>
<evidence type="ECO:0000256" key="2">
    <source>
        <dbReference type="ARBA" id="ARBA00023125"/>
    </source>
</evidence>
<dbReference type="PROSITE" id="PS01124">
    <property type="entry name" value="HTH_ARAC_FAMILY_2"/>
    <property type="match status" value="1"/>
</dbReference>
<dbReference type="GO" id="GO:0043565">
    <property type="term" value="F:sequence-specific DNA binding"/>
    <property type="evidence" value="ECO:0007669"/>
    <property type="project" value="InterPro"/>
</dbReference>
<gene>
    <name evidence="5" type="ORF">ATL17_1031</name>
</gene>
<evidence type="ECO:0000313" key="6">
    <source>
        <dbReference type="Proteomes" id="UP000295391"/>
    </source>
</evidence>
<evidence type="ECO:0000256" key="1">
    <source>
        <dbReference type="ARBA" id="ARBA00023015"/>
    </source>
</evidence>
<keyword evidence="3" id="KW-0804">Transcription</keyword>
<accession>A0A4R6VWA1</accession>
<evidence type="ECO:0000256" key="3">
    <source>
        <dbReference type="ARBA" id="ARBA00023163"/>
    </source>
</evidence>
<dbReference type="SMART" id="SM00342">
    <property type="entry name" value="HTH_ARAC"/>
    <property type="match status" value="1"/>
</dbReference>
<dbReference type="Gene3D" id="1.10.10.60">
    <property type="entry name" value="Homeodomain-like"/>
    <property type="match status" value="1"/>
</dbReference>
<evidence type="ECO:0000313" key="5">
    <source>
        <dbReference type="EMBL" id="TDQ67024.1"/>
    </source>
</evidence>
<feature type="domain" description="HTH araC/xylS-type" evidence="4">
    <location>
        <begin position="170"/>
        <end position="268"/>
    </location>
</feature>
<proteinExistence type="predicted"/>
<dbReference type="Pfam" id="PF20240">
    <property type="entry name" value="DUF6597"/>
    <property type="match status" value="1"/>
</dbReference>
<dbReference type="EMBL" id="SNYR01000001">
    <property type="protein sequence ID" value="TDQ67024.1"/>
    <property type="molecule type" value="Genomic_DNA"/>
</dbReference>
<evidence type="ECO:0000259" key="4">
    <source>
        <dbReference type="PROSITE" id="PS01124"/>
    </source>
</evidence>
<reference evidence="5 6" key="1">
    <citation type="submission" date="2019-03" db="EMBL/GenBank/DDBJ databases">
        <title>Genomic Encyclopedia of Type Strains, Phase III (KMG-III): the genomes of soil and plant-associated and newly described type strains.</title>
        <authorList>
            <person name="Whitman W."/>
        </authorList>
    </citation>
    <scope>NUCLEOTIDE SEQUENCE [LARGE SCALE GENOMIC DNA]</scope>
    <source>
        <strain evidence="5 6">CGMCC 1.7002</strain>
    </source>
</reference>
<dbReference type="Proteomes" id="UP000295391">
    <property type="component" value="Unassembled WGS sequence"/>
</dbReference>
<dbReference type="RefSeq" id="WP_133571670.1">
    <property type="nucleotide sequence ID" value="NZ_SNYR01000001.1"/>
</dbReference>
<name>A0A4R6VWA1_9HYPH</name>
<comment type="caution">
    <text evidence="5">The sequence shown here is derived from an EMBL/GenBank/DDBJ whole genome shotgun (WGS) entry which is preliminary data.</text>
</comment>
<keyword evidence="6" id="KW-1185">Reference proteome</keyword>